<keyword evidence="2" id="KW-1185">Reference proteome</keyword>
<sequence>MNQKMAKVVFHLPGRFTDSYAERPHLRLFKAIGKTLEKRGVTVDVRRREEALRDPEVSDWSNLLEAENLHIIENGAVTQENALNATLAYLPPFYHLDPKGVLAKSSAADAEFRADDVDAEKANLFFAGLVEKLVLKRRSRYSPKKEFTEIPEGCIAVFLQGDFPQTQGTAFCDAETMLRTVAQKADGRTVVVKAHPSANIREESELIFKLLQEGLDVLPTDANIHDILAACAVTVSFNSAVSIEGFLHSKPAILFGQSDFHHVCHTVETPDQFSAMLPKALASTFDYARFLYRYFNTFCFSLDDDALEEKLMRRFSMSGFDGARLAAQETQETSWAQRIARKKQAADAVQAALLQFPEVQDADIRRVLKFAPTSQVYLGRVNGEKVIVKKFAGADSTHTVQSLKGELDYLENVFTQETCQANRCLMAWPEEGLVVLSHAPGKRLEEKISESKGASRAKLFRHSADWIETYTRARNRQTAFGPGYWIKELSRKPLDHIDDPEDKTAIDALLSALIRMNDTVKGARVMQAATHGDFVGINAHFHKGVIYGVDIQGECWMAVAREAARFLVWQQLHDGLNTPETLFGINSPDWKAFLSGNLLQDAEKRTTLPFFIGEQLFNRFVEDYDTPTVQSQGRIAIAAYLAQATTR</sequence>
<dbReference type="InterPro" id="IPR007833">
    <property type="entry name" value="Capsule_polysaccharide_synth"/>
</dbReference>
<evidence type="ECO:0000313" key="2">
    <source>
        <dbReference type="Proteomes" id="UP000051870"/>
    </source>
</evidence>
<dbReference type="AlphaFoldDB" id="A0A0N7M8A2"/>
<dbReference type="Pfam" id="PF05159">
    <property type="entry name" value="Capsule_synth"/>
    <property type="match status" value="1"/>
</dbReference>
<dbReference type="Proteomes" id="UP000051870">
    <property type="component" value="Unassembled WGS sequence"/>
</dbReference>
<dbReference type="InterPro" id="IPR011009">
    <property type="entry name" value="Kinase-like_dom_sf"/>
</dbReference>
<dbReference type="STRING" id="1715693.PH7735_00490"/>
<evidence type="ECO:0000313" key="1">
    <source>
        <dbReference type="EMBL" id="CUJ85410.1"/>
    </source>
</evidence>
<dbReference type="EMBL" id="CYTW01000001">
    <property type="protein sequence ID" value="CUJ85410.1"/>
    <property type="molecule type" value="Genomic_DNA"/>
</dbReference>
<dbReference type="SUPFAM" id="SSF56112">
    <property type="entry name" value="Protein kinase-like (PK-like)"/>
    <property type="match status" value="1"/>
</dbReference>
<reference evidence="2" key="1">
    <citation type="submission" date="2015-09" db="EMBL/GenBank/DDBJ databases">
        <authorList>
            <person name="Rodrigo-Torres Lidia"/>
            <person name="Arahal R.David."/>
        </authorList>
    </citation>
    <scope>NUCLEOTIDE SEQUENCE [LARGE SCALE GENOMIC DNA]</scope>
    <source>
        <strain evidence="2">CECT 7735</strain>
    </source>
</reference>
<organism evidence="1 2">
    <name type="scientific">Shimia thalassica</name>
    <dbReference type="NCBI Taxonomy" id="1715693"/>
    <lineage>
        <taxon>Bacteria</taxon>
        <taxon>Pseudomonadati</taxon>
        <taxon>Pseudomonadota</taxon>
        <taxon>Alphaproteobacteria</taxon>
        <taxon>Rhodobacterales</taxon>
        <taxon>Roseobacteraceae</taxon>
    </lineage>
</organism>
<dbReference type="GO" id="GO:0000271">
    <property type="term" value="P:polysaccharide biosynthetic process"/>
    <property type="evidence" value="ECO:0007669"/>
    <property type="project" value="InterPro"/>
</dbReference>
<name>A0A0N7M8A2_9RHOB</name>
<gene>
    <name evidence="1" type="ORF">PH7735_00490</name>
</gene>
<dbReference type="GO" id="GO:0015774">
    <property type="term" value="P:polysaccharide transport"/>
    <property type="evidence" value="ECO:0007669"/>
    <property type="project" value="InterPro"/>
</dbReference>
<proteinExistence type="predicted"/>
<accession>A0A0N7M8A2</accession>
<protein>
    <submittedName>
        <fullName evidence="1">Capsule polysaccharide biosynthesis protein</fullName>
    </submittedName>
</protein>